<protein>
    <recommendedName>
        <fullName evidence="1">F-box domain-containing protein</fullName>
    </recommendedName>
</protein>
<proteinExistence type="predicted"/>
<dbReference type="Pfam" id="PF00646">
    <property type="entry name" value="F-box"/>
    <property type="match status" value="1"/>
</dbReference>
<name>A0A1B6F995_9HEMI</name>
<evidence type="ECO:0000313" key="2">
    <source>
        <dbReference type="EMBL" id="JAS46740.1"/>
    </source>
</evidence>
<dbReference type="InterPro" id="IPR001810">
    <property type="entry name" value="F-box_dom"/>
</dbReference>
<accession>A0A1B6F995</accession>
<dbReference type="SUPFAM" id="SSF81383">
    <property type="entry name" value="F-box domain"/>
    <property type="match status" value="1"/>
</dbReference>
<evidence type="ECO:0000259" key="1">
    <source>
        <dbReference type="PROSITE" id="PS50181"/>
    </source>
</evidence>
<dbReference type="PROSITE" id="PS50181">
    <property type="entry name" value="FBOX"/>
    <property type="match status" value="1"/>
</dbReference>
<reference evidence="2" key="1">
    <citation type="submission" date="2015-11" db="EMBL/GenBank/DDBJ databases">
        <title>De novo transcriptome assembly of four potential Pierce s Disease insect vectors from Arizona vineyards.</title>
        <authorList>
            <person name="Tassone E.E."/>
        </authorList>
    </citation>
    <scope>NUCLEOTIDE SEQUENCE</scope>
</reference>
<gene>
    <name evidence="2" type="ORF">g.9219</name>
</gene>
<dbReference type="InterPro" id="IPR036047">
    <property type="entry name" value="F-box-like_dom_sf"/>
</dbReference>
<dbReference type="EMBL" id="GECZ01023029">
    <property type="protein sequence ID" value="JAS46740.1"/>
    <property type="molecule type" value="Transcribed_RNA"/>
</dbReference>
<dbReference type="AlphaFoldDB" id="A0A1B6F995"/>
<feature type="domain" description="F-box" evidence="1">
    <location>
        <begin position="18"/>
        <end position="68"/>
    </location>
</feature>
<dbReference type="Gene3D" id="1.20.1280.50">
    <property type="match status" value="1"/>
</dbReference>
<sequence length="450" mass="52151">MDENIRNGLLSTNSTSSETNILNLPWEVVQYIFCLLDGKSLIMCKRVSKSWKEHVHYLEKNVLYWYNHCNKEIPAGAQFDLLDHIFPSHWENQNCVNWQIMYKSWCFWNSLKSLSPSVERFVTGLDGISAIKVSGEWLLMSTCHGRGKLVAKNLSKHTMLDVYVGTGAILGFHLAISDRVCVSNVKNSGVLEDFFSTLNHNEIWLELKDSFVQIGKTYCHMVDKVRQKIRHSYGYEARLINEGHHSVLYLNKTSSRVKGPEVMELELCRQYGSIVDFWQNKITVRDSKRPQMDTFTINMRTQEVLEHSPMQIYKSTRDFVRVYSWHGVFFITYSNRRSLIFKTDKGIFDITTSIKMGCISSVLYYSTYLFLGSDRGQLMIYRIKDPERETQWSLPEHGNEHDPAFCCLIQVGHIKIVEIAVVEPSHHSENKPMILCASPEDVYLISFPKL</sequence>
<organism evidence="2">
    <name type="scientific">Cuerna arida</name>
    <dbReference type="NCBI Taxonomy" id="1464854"/>
    <lineage>
        <taxon>Eukaryota</taxon>
        <taxon>Metazoa</taxon>
        <taxon>Ecdysozoa</taxon>
        <taxon>Arthropoda</taxon>
        <taxon>Hexapoda</taxon>
        <taxon>Insecta</taxon>
        <taxon>Pterygota</taxon>
        <taxon>Neoptera</taxon>
        <taxon>Paraneoptera</taxon>
        <taxon>Hemiptera</taxon>
        <taxon>Auchenorrhyncha</taxon>
        <taxon>Membracoidea</taxon>
        <taxon>Cicadellidae</taxon>
        <taxon>Cicadellinae</taxon>
        <taxon>Proconiini</taxon>
        <taxon>Cuerna</taxon>
    </lineage>
</organism>